<dbReference type="GO" id="GO:0005737">
    <property type="term" value="C:cytoplasm"/>
    <property type="evidence" value="ECO:0007669"/>
    <property type="project" value="TreeGrafter"/>
</dbReference>
<dbReference type="GO" id="GO:0006446">
    <property type="term" value="P:regulation of translational initiation"/>
    <property type="evidence" value="ECO:0007669"/>
    <property type="project" value="TreeGrafter"/>
</dbReference>
<feature type="domain" description="Impact N-terminal" evidence="2">
    <location>
        <begin position="16"/>
        <end position="119"/>
    </location>
</feature>
<gene>
    <name evidence="3" type="primary">yigZ</name>
    <name evidence="3" type="ORF">NCTC10125_00361</name>
</gene>
<reference evidence="3 4" key="1">
    <citation type="submission" date="2019-01" db="EMBL/GenBank/DDBJ databases">
        <authorList>
            <consortium name="Pathogen Informatics"/>
        </authorList>
    </citation>
    <scope>NUCLEOTIDE SEQUENCE [LARGE SCALE GENOMIC DNA]</scope>
    <source>
        <strain evidence="3 4">NCTC10125</strain>
    </source>
</reference>
<comment type="similarity">
    <text evidence="1">Belongs to the IMPACT family.</text>
</comment>
<dbReference type="EMBL" id="LR214971">
    <property type="protein sequence ID" value="VEU61732.1"/>
    <property type="molecule type" value="Genomic_DNA"/>
</dbReference>
<evidence type="ECO:0000256" key="1">
    <source>
        <dbReference type="ARBA" id="ARBA00007665"/>
    </source>
</evidence>
<dbReference type="Gene3D" id="3.30.230.30">
    <property type="entry name" value="Impact, N-terminal domain"/>
    <property type="match status" value="1"/>
</dbReference>
<dbReference type="PANTHER" id="PTHR16301">
    <property type="entry name" value="IMPACT-RELATED"/>
    <property type="match status" value="1"/>
</dbReference>
<name>A0AAJ5NLD0_9BACT</name>
<sequence length="188" mass="22026">MKKIITKEAIFEFEIKKSKFISLSFVIKNEKNFDFLIEKIKKEYKNATHIVFAVCFNLHNCKFSDANEPKGSAGRQIFHILHTQKIVNSLIVIIRFLNGSKLGLGLLQNCYKKATQEVLKLSVVDNLKILFSYEIETKIENLNLILQLIKKNNCKINKKEFLERIRVEFQCETRLDESFGFAFRELEN</sequence>
<dbReference type="Pfam" id="PF01205">
    <property type="entry name" value="Impact_N"/>
    <property type="match status" value="1"/>
</dbReference>
<accession>A0AAJ5NLD0</accession>
<evidence type="ECO:0000313" key="4">
    <source>
        <dbReference type="Proteomes" id="UP000289629"/>
    </source>
</evidence>
<evidence type="ECO:0000259" key="2">
    <source>
        <dbReference type="Pfam" id="PF01205"/>
    </source>
</evidence>
<proteinExistence type="inferred from homology"/>
<dbReference type="SUPFAM" id="SSF54211">
    <property type="entry name" value="Ribosomal protein S5 domain 2-like"/>
    <property type="match status" value="1"/>
</dbReference>
<dbReference type="AlphaFoldDB" id="A0AAJ5NLD0"/>
<dbReference type="InterPro" id="IPR036956">
    <property type="entry name" value="Impact_N_sf"/>
</dbReference>
<dbReference type="RefSeq" id="WP_044635382.1">
    <property type="nucleotide sequence ID" value="NZ_CP007229.1"/>
</dbReference>
<evidence type="ECO:0000313" key="3">
    <source>
        <dbReference type="EMBL" id="VEU61732.1"/>
    </source>
</evidence>
<dbReference type="InterPro" id="IPR020568">
    <property type="entry name" value="Ribosomal_Su5_D2-typ_SF"/>
</dbReference>
<dbReference type="KEGG" id="mds:MDIS_01860"/>
<organism evidence="3 4">
    <name type="scientific">Mesomycoplasma dispar</name>
    <dbReference type="NCBI Taxonomy" id="86660"/>
    <lineage>
        <taxon>Bacteria</taxon>
        <taxon>Bacillati</taxon>
        <taxon>Mycoplasmatota</taxon>
        <taxon>Mycoplasmoidales</taxon>
        <taxon>Metamycoplasmataceae</taxon>
        <taxon>Mesomycoplasma</taxon>
    </lineage>
</organism>
<dbReference type="PANTHER" id="PTHR16301:SF20">
    <property type="entry name" value="IMPACT FAMILY MEMBER YIGZ"/>
    <property type="match status" value="1"/>
</dbReference>
<dbReference type="Proteomes" id="UP000289629">
    <property type="component" value="Chromosome"/>
</dbReference>
<dbReference type="InterPro" id="IPR023582">
    <property type="entry name" value="Impact"/>
</dbReference>
<protein>
    <submittedName>
        <fullName evidence="3">Proline dipeptidase</fullName>
    </submittedName>
</protein>
<dbReference type="InterPro" id="IPR001498">
    <property type="entry name" value="Impact_N"/>
</dbReference>